<dbReference type="AlphaFoldDB" id="A0AA86PG28"/>
<evidence type="ECO:0000313" key="3">
    <source>
        <dbReference type="Proteomes" id="UP001642409"/>
    </source>
</evidence>
<proteinExistence type="predicted"/>
<name>A0AA86PG28_9EUKA</name>
<sequence>MQTYYELNNKIKTAFFGIVLLHHLCSSNNCTASSKLPCSLQQPWYYSGSDSAWKAHMQPQWSSSRTHHSQLVWYFHNNYILRICQTYFWESGRSKISFASSEEQTIVTHSVKSVLRCLDVLNRLSNIAGFETFKF</sequence>
<evidence type="ECO:0000313" key="2">
    <source>
        <dbReference type="EMBL" id="CAL6043189.1"/>
    </source>
</evidence>
<gene>
    <name evidence="1" type="ORF">HINF_LOCUS22747</name>
    <name evidence="2" type="ORF">HINF_LOCUS39953</name>
</gene>
<dbReference type="EMBL" id="CATOUU010000594">
    <property type="protein sequence ID" value="CAI9935102.1"/>
    <property type="molecule type" value="Genomic_DNA"/>
</dbReference>
<protein>
    <submittedName>
        <fullName evidence="2">Hypothetical_protein</fullName>
    </submittedName>
</protein>
<comment type="caution">
    <text evidence="1">The sequence shown here is derived from an EMBL/GenBank/DDBJ whole genome shotgun (WGS) entry which is preliminary data.</text>
</comment>
<organism evidence="1">
    <name type="scientific">Hexamita inflata</name>
    <dbReference type="NCBI Taxonomy" id="28002"/>
    <lineage>
        <taxon>Eukaryota</taxon>
        <taxon>Metamonada</taxon>
        <taxon>Diplomonadida</taxon>
        <taxon>Hexamitidae</taxon>
        <taxon>Hexamitinae</taxon>
        <taxon>Hexamita</taxon>
    </lineage>
</organism>
<keyword evidence="3" id="KW-1185">Reference proteome</keyword>
<dbReference type="EMBL" id="CAXDID020000156">
    <property type="protein sequence ID" value="CAL6043189.1"/>
    <property type="molecule type" value="Genomic_DNA"/>
</dbReference>
<reference evidence="2 3" key="2">
    <citation type="submission" date="2024-07" db="EMBL/GenBank/DDBJ databases">
        <authorList>
            <person name="Akdeniz Z."/>
        </authorList>
    </citation>
    <scope>NUCLEOTIDE SEQUENCE [LARGE SCALE GENOMIC DNA]</scope>
</reference>
<dbReference type="Proteomes" id="UP001642409">
    <property type="component" value="Unassembled WGS sequence"/>
</dbReference>
<accession>A0AA86PG28</accession>
<reference evidence="1" key="1">
    <citation type="submission" date="2023-06" db="EMBL/GenBank/DDBJ databases">
        <authorList>
            <person name="Kurt Z."/>
        </authorList>
    </citation>
    <scope>NUCLEOTIDE SEQUENCE</scope>
</reference>
<evidence type="ECO:0000313" key="1">
    <source>
        <dbReference type="EMBL" id="CAI9935102.1"/>
    </source>
</evidence>